<evidence type="ECO:0000313" key="2">
    <source>
        <dbReference type="EMBL" id="RDU98169.1"/>
    </source>
</evidence>
<sequence length="78" mass="8973">MQTRFGIDSPDEHFPHDQWHVGRPRANRTQDLICKQDRGAQSMDLPLQLQNKVCRMFVVDLGEARSGKWGAMWHGNLG</sequence>
<feature type="region of interest" description="Disordered" evidence="1">
    <location>
        <begin position="1"/>
        <end position="22"/>
    </location>
</feature>
<keyword evidence="3" id="KW-1185">Reference proteome</keyword>
<organism evidence="2 3">
    <name type="scientific">Trinickia dinghuensis</name>
    <dbReference type="NCBI Taxonomy" id="2291023"/>
    <lineage>
        <taxon>Bacteria</taxon>
        <taxon>Pseudomonadati</taxon>
        <taxon>Pseudomonadota</taxon>
        <taxon>Betaproteobacteria</taxon>
        <taxon>Burkholderiales</taxon>
        <taxon>Burkholderiaceae</taxon>
        <taxon>Trinickia</taxon>
    </lineage>
</organism>
<feature type="compositionally biased region" description="Basic and acidic residues" evidence="1">
    <location>
        <begin position="10"/>
        <end position="20"/>
    </location>
</feature>
<proteinExistence type="predicted"/>
<gene>
    <name evidence="2" type="ORF">DWV00_12585</name>
</gene>
<comment type="caution">
    <text evidence="2">The sequence shown here is derived from an EMBL/GenBank/DDBJ whole genome shotgun (WGS) entry which is preliminary data.</text>
</comment>
<evidence type="ECO:0000256" key="1">
    <source>
        <dbReference type="SAM" id="MobiDB-lite"/>
    </source>
</evidence>
<reference evidence="2 3" key="1">
    <citation type="submission" date="2018-08" db="EMBL/GenBank/DDBJ databases">
        <title>Paraburkholderia sp. DHOM06 isolated from forest soil.</title>
        <authorList>
            <person name="Gao Z.-H."/>
            <person name="Qiu L.-H."/>
        </authorList>
    </citation>
    <scope>NUCLEOTIDE SEQUENCE [LARGE SCALE GENOMIC DNA]</scope>
    <source>
        <strain evidence="2 3">DHOM06</strain>
    </source>
</reference>
<dbReference type="AlphaFoldDB" id="A0A3D8JYT0"/>
<name>A0A3D8JYT0_9BURK</name>
<accession>A0A3D8JYT0</accession>
<protein>
    <submittedName>
        <fullName evidence="2">Uncharacterized protein</fullName>
    </submittedName>
</protein>
<evidence type="ECO:0000313" key="3">
    <source>
        <dbReference type="Proteomes" id="UP000256838"/>
    </source>
</evidence>
<dbReference type="EMBL" id="QRGA01000007">
    <property type="protein sequence ID" value="RDU98169.1"/>
    <property type="molecule type" value="Genomic_DNA"/>
</dbReference>
<dbReference type="Proteomes" id="UP000256838">
    <property type="component" value="Unassembled WGS sequence"/>
</dbReference>